<dbReference type="GO" id="GO:0009055">
    <property type="term" value="F:electron transfer activity"/>
    <property type="evidence" value="ECO:0007669"/>
    <property type="project" value="InterPro"/>
</dbReference>
<evidence type="ECO:0000256" key="3">
    <source>
        <dbReference type="ARBA" id="ARBA00009433"/>
    </source>
</evidence>
<dbReference type="NCBIfam" id="NF004616">
    <property type="entry name" value="PRK05950.1"/>
    <property type="match status" value="1"/>
</dbReference>
<dbReference type="GO" id="GO:0046872">
    <property type="term" value="F:metal ion binding"/>
    <property type="evidence" value="ECO:0007669"/>
    <property type="project" value="UniProtKB-KW"/>
</dbReference>
<dbReference type="Pfam" id="PF13183">
    <property type="entry name" value="Fer4_8"/>
    <property type="match status" value="1"/>
</dbReference>
<dbReference type="InterPro" id="IPR012675">
    <property type="entry name" value="Beta-grasp_dom_sf"/>
</dbReference>
<dbReference type="NCBIfam" id="TIGR00384">
    <property type="entry name" value="dhsB"/>
    <property type="match status" value="1"/>
</dbReference>
<comment type="cofactor">
    <cofactor evidence="13">
        <name>[2Fe-2S] cluster</name>
        <dbReference type="ChEBI" id="CHEBI:190135"/>
    </cofactor>
</comment>
<dbReference type="Gene3D" id="1.10.1060.10">
    <property type="entry name" value="Alpha-helical ferredoxin"/>
    <property type="match status" value="1"/>
</dbReference>
<dbReference type="InterPro" id="IPR009051">
    <property type="entry name" value="Helical_ferredxn"/>
</dbReference>
<evidence type="ECO:0000256" key="13">
    <source>
        <dbReference type="ARBA" id="ARBA00034078"/>
    </source>
</evidence>
<dbReference type="EMBL" id="UOGF01000059">
    <property type="protein sequence ID" value="VAX30175.1"/>
    <property type="molecule type" value="Genomic_DNA"/>
</dbReference>
<evidence type="ECO:0000256" key="5">
    <source>
        <dbReference type="ARBA" id="ARBA00022485"/>
    </source>
</evidence>
<keyword evidence="9 15" id="KW-0560">Oxidoreductase</keyword>
<evidence type="ECO:0000256" key="8">
    <source>
        <dbReference type="ARBA" id="ARBA00022723"/>
    </source>
</evidence>
<feature type="domain" description="4Fe-4S ferredoxin-type" evidence="14">
    <location>
        <begin position="139"/>
        <end position="170"/>
    </location>
</feature>
<dbReference type="GO" id="GO:0006099">
    <property type="term" value="P:tricarboxylic acid cycle"/>
    <property type="evidence" value="ECO:0007669"/>
    <property type="project" value="UniProtKB-KW"/>
</dbReference>
<accession>A0A3B1DEM2</accession>
<comment type="cofactor">
    <cofactor evidence="2">
        <name>[4Fe-4S] cluster</name>
        <dbReference type="ChEBI" id="CHEBI:49883"/>
    </cofactor>
</comment>
<evidence type="ECO:0000256" key="1">
    <source>
        <dbReference type="ARBA" id="ARBA00001927"/>
    </source>
</evidence>
<organism evidence="15">
    <name type="scientific">hydrothermal vent metagenome</name>
    <dbReference type="NCBI Taxonomy" id="652676"/>
    <lineage>
        <taxon>unclassified sequences</taxon>
        <taxon>metagenomes</taxon>
        <taxon>ecological metagenomes</taxon>
    </lineage>
</organism>
<dbReference type="InterPro" id="IPR050573">
    <property type="entry name" value="SDH/FRD_Iron-Sulfur"/>
</dbReference>
<evidence type="ECO:0000256" key="11">
    <source>
        <dbReference type="ARBA" id="ARBA00023014"/>
    </source>
</evidence>
<feature type="domain" description="4Fe-4S ferredoxin-type" evidence="14">
    <location>
        <begin position="193"/>
        <end position="224"/>
    </location>
</feature>
<dbReference type="GO" id="GO:0022904">
    <property type="term" value="P:respiratory electron transport chain"/>
    <property type="evidence" value="ECO:0007669"/>
    <property type="project" value="TreeGrafter"/>
</dbReference>
<dbReference type="SUPFAM" id="SSF54292">
    <property type="entry name" value="2Fe-2S ferredoxin-like"/>
    <property type="match status" value="1"/>
</dbReference>
<evidence type="ECO:0000256" key="7">
    <source>
        <dbReference type="ARBA" id="ARBA00022714"/>
    </source>
</evidence>
<dbReference type="Gene3D" id="3.10.20.30">
    <property type="match status" value="1"/>
</dbReference>
<evidence type="ECO:0000313" key="15">
    <source>
        <dbReference type="EMBL" id="VAX30175.1"/>
    </source>
</evidence>
<dbReference type="InterPro" id="IPR036010">
    <property type="entry name" value="2Fe-2S_ferredoxin-like_sf"/>
</dbReference>
<evidence type="ECO:0000259" key="14">
    <source>
        <dbReference type="PROSITE" id="PS51379"/>
    </source>
</evidence>
<keyword evidence="7" id="KW-0001">2Fe-2S</keyword>
<evidence type="ECO:0000256" key="10">
    <source>
        <dbReference type="ARBA" id="ARBA00023004"/>
    </source>
</evidence>
<evidence type="ECO:0000256" key="2">
    <source>
        <dbReference type="ARBA" id="ARBA00001966"/>
    </source>
</evidence>
<dbReference type="GO" id="GO:0051538">
    <property type="term" value="F:3 iron, 4 sulfur cluster binding"/>
    <property type="evidence" value="ECO:0007669"/>
    <property type="project" value="UniProtKB-KW"/>
</dbReference>
<dbReference type="InterPro" id="IPR017900">
    <property type="entry name" value="4Fe4S_Fe_S_CS"/>
</dbReference>
<dbReference type="PANTHER" id="PTHR11921:SF29">
    <property type="entry name" value="SUCCINATE DEHYDROGENASE [UBIQUINONE] IRON-SULFUR SUBUNIT, MITOCHONDRIAL"/>
    <property type="match status" value="1"/>
</dbReference>
<dbReference type="InterPro" id="IPR017896">
    <property type="entry name" value="4Fe4S_Fe-S-bd"/>
</dbReference>
<evidence type="ECO:0000256" key="9">
    <source>
        <dbReference type="ARBA" id="ARBA00023002"/>
    </source>
</evidence>
<dbReference type="AlphaFoldDB" id="A0A3B1DEM2"/>
<dbReference type="GO" id="GO:0051539">
    <property type="term" value="F:4 iron, 4 sulfur cluster binding"/>
    <property type="evidence" value="ECO:0007669"/>
    <property type="project" value="UniProtKB-KW"/>
</dbReference>
<protein>
    <recommendedName>
        <fullName evidence="4">succinate dehydrogenase</fullName>
        <ecNumber evidence="4">1.3.5.1</ecNumber>
    </recommendedName>
</protein>
<keyword evidence="10" id="KW-0408">Iron</keyword>
<dbReference type="EC" id="1.3.5.1" evidence="4"/>
<keyword evidence="5" id="KW-0004">4Fe-4S</keyword>
<comment type="cofactor">
    <cofactor evidence="1">
        <name>[3Fe-4S] cluster</name>
        <dbReference type="ChEBI" id="CHEBI:21137"/>
    </cofactor>
</comment>
<dbReference type="PANTHER" id="PTHR11921">
    <property type="entry name" value="SUCCINATE DEHYDROGENASE IRON-SULFUR PROTEIN"/>
    <property type="match status" value="1"/>
</dbReference>
<dbReference type="Pfam" id="PF13085">
    <property type="entry name" value="Fer2_3"/>
    <property type="match status" value="1"/>
</dbReference>
<reference evidence="15" key="1">
    <citation type="submission" date="2018-06" db="EMBL/GenBank/DDBJ databases">
        <authorList>
            <person name="Zhirakovskaya E."/>
        </authorList>
    </citation>
    <scope>NUCLEOTIDE SEQUENCE</scope>
</reference>
<evidence type="ECO:0000256" key="12">
    <source>
        <dbReference type="ARBA" id="ARBA00023291"/>
    </source>
</evidence>
<keyword evidence="8" id="KW-0479">Metal-binding</keyword>
<keyword evidence="6" id="KW-0816">Tricarboxylic acid cycle</keyword>
<evidence type="ECO:0000256" key="6">
    <source>
        <dbReference type="ARBA" id="ARBA00022532"/>
    </source>
</evidence>
<dbReference type="PROSITE" id="PS00198">
    <property type="entry name" value="4FE4S_FER_1"/>
    <property type="match status" value="1"/>
</dbReference>
<dbReference type="GO" id="GO:0051537">
    <property type="term" value="F:2 iron, 2 sulfur cluster binding"/>
    <property type="evidence" value="ECO:0007669"/>
    <property type="project" value="UniProtKB-KW"/>
</dbReference>
<dbReference type="GO" id="GO:0008177">
    <property type="term" value="F:succinate dehydrogenase (quinone) activity"/>
    <property type="evidence" value="ECO:0007669"/>
    <property type="project" value="UniProtKB-EC"/>
</dbReference>
<proteinExistence type="inferred from homology"/>
<dbReference type="PROSITE" id="PS51379">
    <property type="entry name" value="4FE4S_FER_2"/>
    <property type="match status" value="2"/>
</dbReference>
<dbReference type="InterPro" id="IPR004489">
    <property type="entry name" value="Succ_DH/fum_Rdtase_Fe-S"/>
</dbReference>
<name>A0A3B1DEM2_9ZZZZ</name>
<dbReference type="SUPFAM" id="SSF46548">
    <property type="entry name" value="alpha-helical ferredoxin"/>
    <property type="match status" value="1"/>
</dbReference>
<dbReference type="FunFam" id="1.10.1060.10:FF:000003">
    <property type="entry name" value="Succinate dehydrogenase iron-sulfur subunit"/>
    <property type="match status" value="1"/>
</dbReference>
<keyword evidence="12" id="KW-0003">3Fe-4S</keyword>
<sequence>MRITIKIQRFNPESEIKKAHWVDYTLDAGRETTVLLALIKIKEEIDGTLSFRASCRASICGSDLMMINGIQKLACRTSVLEEISRHGKLQVGPMDKMPVIKDLIVDMAPFWQKLKAVKPYVERQNDDAPVQSETLTNIQEDLENADACIMCGACLSACNSFEASSDFLGPAALAKAYRIQVDPRDEMRIDRLTALQEDNGIWDCVRCVYCVQVCPKDVAPMEQIVRLRRLSIAANMTESIGALHITKFTEVVGEEGRLNETKLPLLMTWGNFKKMFQMIPLGIKMLIHGKSPNPFADPPAGHEAVRAIFKGRKK</sequence>
<evidence type="ECO:0000256" key="4">
    <source>
        <dbReference type="ARBA" id="ARBA00012792"/>
    </source>
</evidence>
<comment type="similarity">
    <text evidence="3">Belongs to the succinate dehydrogenase/fumarate reductase iron-sulfur protein family.</text>
</comment>
<keyword evidence="11" id="KW-0411">Iron-sulfur</keyword>
<gene>
    <name evidence="15" type="ORF">MNBD_NITROSPIRAE01-1304</name>
</gene>
<dbReference type="InterPro" id="IPR025192">
    <property type="entry name" value="Succ_DH/fum_Rdtase_N"/>
</dbReference>